<feature type="domain" description="Methionyl/Valyl/Leucyl/Isoleucyl-tRNA synthetase anticodon-binding" evidence="17">
    <location>
        <begin position="767"/>
        <end position="942"/>
    </location>
</feature>
<dbReference type="GO" id="GO:0005829">
    <property type="term" value="C:cytosol"/>
    <property type="evidence" value="ECO:0007669"/>
    <property type="project" value="TreeGrafter"/>
</dbReference>
<evidence type="ECO:0000256" key="1">
    <source>
        <dbReference type="ARBA" id="ARBA00004496"/>
    </source>
</evidence>
<dbReference type="InterPro" id="IPR002303">
    <property type="entry name" value="Valyl-tRNA_ligase"/>
</dbReference>
<evidence type="ECO:0000256" key="8">
    <source>
        <dbReference type="ARBA" id="ARBA00022917"/>
    </source>
</evidence>
<protein>
    <recommendedName>
        <fullName evidence="3">valine--tRNA ligase</fullName>
        <ecNumber evidence="3">6.1.1.9</ecNumber>
    </recommendedName>
    <alternativeName>
        <fullName evidence="11">Valyl-tRNA synthetase</fullName>
    </alternativeName>
</protein>
<dbReference type="PANTHER" id="PTHR11946:SF109">
    <property type="entry name" value="VALINE--TRNA LIGASE"/>
    <property type="match status" value="1"/>
</dbReference>
<comment type="caution">
    <text evidence="18">The sequence shown here is derived from an EMBL/GenBank/DDBJ whole genome shotgun (WGS) entry which is preliminary data.</text>
</comment>
<name>A0AA86NRV6_9EUKA</name>
<dbReference type="GO" id="GO:0002161">
    <property type="term" value="F:aminoacyl-tRNA deacylase activity"/>
    <property type="evidence" value="ECO:0007669"/>
    <property type="project" value="InterPro"/>
</dbReference>
<dbReference type="Pfam" id="PF00133">
    <property type="entry name" value="tRNA-synt_1"/>
    <property type="match status" value="1"/>
</dbReference>
<dbReference type="InterPro" id="IPR009080">
    <property type="entry name" value="tRNAsynth_Ia_anticodon-bd"/>
</dbReference>
<dbReference type="FunFam" id="3.90.740.10:FF:000010">
    <property type="entry name" value="Valine--tRNA ligase"/>
    <property type="match status" value="1"/>
</dbReference>
<evidence type="ECO:0000256" key="9">
    <source>
        <dbReference type="ARBA" id="ARBA00023054"/>
    </source>
</evidence>
<dbReference type="InterPro" id="IPR037118">
    <property type="entry name" value="Val-tRNA_synth_C_sf"/>
</dbReference>
<dbReference type="SUPFAM" id="SSF47323">
    <property type="entry name" value="Anticodon-binding domain of a subclass of class I aminoacyl-tRNA synthetases"/>
    <property type="match status" value="1"/>
</dbReference>
<dbReference type="CDD" id="cd07962">
    <property type="entry name" value="Anticodon_Ia_Val"/>
    <property type="match status" value="1"/>
</dbReference>
<dbReference type="Gene3D" id="3.90.740.10">
    <property type="entry name" value="Valyl/Leucyl/Isoleucyl-tRNA synthetase, editing domain"/>
    <property type="match status" value="1"/>
</dbReference>
<comment type="similarity">
    <text evidence="2 13">Belongs to the class-I aminoacyl-tRNA synthetase family.</text>
</comment>
<evidence type="ECO:0000313" key="19">
    <source>
        <dbReference type="EMBL" id="CAL6101960.1"/>
    </source>
</evidence>
<feature type="compositionally biased region" description="Basic residues" evidence="15">
    <location>
        <begin position="1"/>
        <end position="12"/>
    </location>
</feature>
<keyword evidence="7 13" id="KW-0067">ATP-binding</keyword>
<dbReference type="GO" id="GO:0005524">
    <property type="term" value="F:ATP binding"/>
    <property type="evidence" value="ECO:0007669"/>
    <property type="project" value="UniProtKB-KW"/>
</dbReference>
<evidence type="ECO:0000256" key="6">
    <source>
        <dbReference type="ARBA" id="ARBA00022741"/>
    </source>
</evidence>
<dbReference type="NCBIfam" id="TIGR00422">
    <property type="entry name" value="valS"/>
    <property type="match status" value="1"/>
</dbReference>
<evidence type="ECO:0000313" key="20">
    <source>
        <dbReference type="Proteomes" id="UP001642409"/>
    </source>
</evidence>
<keyword evidence="6 13" id="KW-0547">Nucleotide-binding</keyword>
<evidence type="ECO:0000313" key="18">
    <source>
        <dbReference type="EMBL" id="CAI9923685.1"/>
    </source>
</evidence>
<keyword evidence="9 14" id="KW-0175">Coiled coil</keyword>
<evidence type="ECO:0000256" key="2">
    <source>
        <dbReference type="ARBA" id="ARBA00005594"/>
    </source>
</evidence>
<dbReference type="InterPro" id="IPR001412">
    <property type="entry name" value="aa-tRNA-synth_I_CS"/>
</dbReference>
<dbReference type="SUPFAM" id="SSF52374">
    <property type="entry name" value="Nucleotidylyl transferase"/>
    <property type="match status" value="1"/>
</dbReference>
<dbReference type="SUPFAM" id="SSF50677">
    <property type="entry name" value="ValRS/IleRS/LeuRS editing domain"/>
    <property type="match status" value="1"/>
</dbReference>
<keyword evidence="4" id="KW-0963">Cytoplasm</keyword>
<dbReference type="NCBIfam" id="NF004349">
    <property type="entry name" value="PRK05729.1"/>
    <property type="match status" value="1"/>
</dbReference>
<evidence type="ECO:0000259" key="16">
    <source>
        <dbReference type="Pfam" id="PF00133"/>
    </source>
</evidence>
<dbReference type="PRINTS" id="PR00986">
    <property type="entry name" value="TRNASYNTHVAL"/>
</dbReference>
<evidence type="ECO:0000259" key="17">
    <source>
        <dbReference type="Pfam" id="PF08264"/>
    </source>
</evidence>
<evidence type="ECO:0000256" key="15">
    <source>
        <dbReference type="SAM" id="MobiDB-lite"/>
    </source>
</evidence>
<feature type="coiled-coil region" evidence="14">
    <location>
        <begin position="1002"/>
        <end position="1032"/>
    </location>
</feature>
<accession>A0AA86NRV6</accession>
<dbReference type="PROSITE" id="PS00178">
    <property type="entry name" value="AA_TRNA_LIGASE_I"/>
    <property type="match status" value="1"/>
</dbReference>
<feature type="region of interest" description="Disordered" evidence="15">
    <location>
        <begin position="1"/>
        <end position="28"/>
    </location>
</feature>
<dbReference type="FunFam" id="3.40.50.620:FF:000078">
    <property type="entry name" value="Valine--tRNA ligase, mitochondrial"/>
    <property type="match status" value="1"/>
</dbReference>
<dbReference type="Gene3D" id="3.40.50.620">
    <property type="entry name" value="HUPs"/>
    <property type="match status" value="2"/>
</dbReference>
<organism evidence="18">
    <name type="scientific">Hexamita inflata</name>
    <dbReference type="NCBI Taxonomy" id="28002"/>
    <lineage>
        <taxon>Eukaryota</taxon>
        <taxon>Metamonada</taxon>
        <taxon>Diplomonadida</taxon>
        <taxon>Hexamitidae</taxon>
        <taxon>Hexamitinae</taxon>
        <taxon>Hexamita</taxon>
    </lineage>
</organism>
<keyword evidence="8 13" id="KW-0648">Protein biosynthesis</keyword>
<dbReference type="Pfam" id="PF08264">
    <property type="entry name" value="Anticodon_1"/>
    <property type="match status" value="1"/>
</dbReference>
<evidence type="ECO:0000256" key="13">
    <source>
        <dbReference type="RuleBase" id="RU363035"/>
    </source>
</evidence>
<evidence type="ECO:0000256" key="14">
    <source>
        <dbReference type="SAM" id="Coils"/>
    </source>
</evidence>
<dbReference type="Gene3D" id="1.10.730.10">
    <property type="entry name" value="Isoleucyl-tRNA Synthetase, Domain 1"/>
    <property type="match status" value="1"/>
</dbReference>
<sequence>MDSGKNKAKINKLNKQEQELQQKQSGKAQLTELKEFQYDNTTVEGEKKNIQGAWPPAYNPSVIEQSWYSWWESQKFFNPDHQKNIDENAPTFTILIPPPNVTGSLHIGHALTNAVQDAMVRYYRQSGYKTEWLSGTDHAGISCQVVVEKQLAKAGIKKADLGREKFVEKIWEWKAESGGKIMNQLKKLGSSLDWDREVFTLDQERTVCHDEAFCRLFERGLIYRDNRLVGWDCTLQTAISDVEIEYMDVDAPIQLQIGAQKYPFGYLWNFSYPVITGELEKLSDAELGKLFDENQSAFVDKLTFGTTRPETMIGDSALAIHPEDARYTKYHGKFVFHPIRRIRIPIVCDSVLVDMAFGTGVVKVTPAHDPNDFEVGKRHNLEFCNMLQPNGKCLSPGTQFHDVPRLDARIKIIQFFTQIKLYEGKTPNKMAIGLSQRSRDVIEPYMMPQWYVDCKSMAARGLEAVEKKELIITPSTHEQTWRNYLGNIRPWCISRQLWWGHQIPLYKVWIKGTQEPAGGEQKDWVCGRTVEEATANALKKLNCTLDQLEIKRDQDVTDTWFSSAMFPFSAFGWPKDTLDLKNFFPGAVLETGYDILFFWVARMVMVSLELFNKLPFKEVYLHAMVRDSKGEKMSKSKGNVIDPLDCINGITLAQLNAGLHKTNLSAAEIVAAEKLQKAEFPQGIAQCGTDALRMALSVYTGQGRAINLDVNKIIAQRNFCNKIFNSTKFALEFAQLDQQFIDSCGFASADDFITFAHNNPEKLSLNNKYILNQLAEFVHVYNKSIRMYNIAGAAEGCITFWWEQLCDQYVELVKPILLDKKADQSIIDQTKLTLFTCLDQALRMISIFMPFLCEEMFQRIPKWSSEKSLDTIMFAKMPRDCKYFNFGNYSEYTEYDTLCLNTESIWYKLRNNAVIKQGNEDFNMSKTFVSAGRSMKAQYGINGMKLKYFIQSQQTLSAEQLEQIKTLVYAESITIVNNEKPQNCGSIIVSPTQILYAELTGMIDFEKEIQKLEKEIENISQTKQRLDELMSGENYSRLPQKLRDENEVKMVGYIEKLKNCEELKQSYKGFL</sequence>
<dbReference type="GO" id="GO:0006438">
    <property type="term" value="P:valyl-tRNA aminoacylation"/>
    <property type="evidence" value="ECO:0007669"/>
    <property type="project" value="InterPro"/>
</dbReference>
<dbReference type="FunFam" id="3.40.50.620:FF:000020">
    <property type="entry name" value="Valine--tRNA ligase, mitochondrial"/>
    <property type="match status" value="1"/>
</dbReference>
<dbReference type="InterPro" id="IPR013155">
    <property type="entry name" value="M/V/L/I-tRNA-synth_anticd-bd"/>
</dbReference>
<evidence type="ECO:0000256" key="7">
    <source>
        <dbReference type="ARBA" id="ARBA00022840"/>
    </source>
</evidence>
<dbReference type="InterPro" id="IPR014729">
    <property type="entry name" value="Rossmann-like_a/b/a_fold"/>
</dbReference>
<keyword evidence="20" id="KW-1185">Reference proteome</keyword>
<dbReference type="GO" id="GO:0004832">
    <property type="term" value="F:valine-tRNA ligase activity"/>
    <property type="evidence" value="ECO:0007669"/>
    <property type="project" value="UniProtKB-EC"/>
</dbReference>
<dbReference type="InterPro" id="IPR009008">
    <property type="entry name" value="Val/Leu/Ile-tRNA-synth_edit"/>
</dbReference>
<dbReference type="EC" id="6.1.1.9" evidence="3"/>
<comment type="subcellular location">
    <subcellularLocation>
        <location evidence="1">Cytoplasm</location>
    </subcellularLocation>
</comment>
<dbReference type="EMBL" id="CAXDID020000550">
    <property type="protein sequence ID" value="CAL6101960.1"/>
    <property type="molecule type" value="Genomic_DNA"/>
</dbReference>
<dbReference type="PANTHER" id="PTHR11946">
    <property type="entry name" value="VALYL-TRNA SYNTHETASES"/>
    <property type="match status" value="1"/>
</dbReference>
<dbReference type="Proteomes" id="UP001642409">
    <property type="component" value="Unassembled WGS sequence"/>
</dbReference>
<comment type="catalytic activity">
    <reaction evidence="12">
        <text>tRNA(Val) + L-valine + ATP = L-valyl-tRNA(Val) + AMP + diphosphate</text>
        <dbReference type="Rhea" id="RHEA:10704"/>
        <dbReference type="Rhea" id="RHEA-COMP:9672"/>
        <dbReference type="Rhea" id="RHEA-COMP:9708"/>
        <dbReference type="ChEBI" id="CHEBI:30616"/>
        <dbReference type="ChEBI" id="CHEBI:33019"/>
        <dbReference type="ChEBI" id="CHEBI:57762"/>
        <dbReference type="ChEBI" id="CHEBI:78442"/>
        <dbReference type="ChEBI" id="CHEBI:78537"/>
        <dbReference type="ChEBI" id="CHEBI:456215"/>
        <dbReference type="EC" id="6.1.1.9"/>
    </reaction>
</comment>
<evidence type="ECO:0000256" key="5">
    <source>
        <dbReference type="ARBA" id="ARBA00022598"/>
    </source>
</evidence>
<keyword evidence="10 13" id="KW-0030">Aminoacyl-tRNA synthetase</keyword>
<feature type="domain" description="Aminoacyl-tRNA synthetase class Ia" evidence="16">
    <location>
        <begin position="67"/>
        <end position="709"/>
    </location>
</feature>
<dbReference type="EMBL" id="CATOUU010000292">
    <property type="protein sequence ID" value="CAI9923685.1"/>
    <property type="molecule type" value="Genomic_DNA"/>
</dbReference>
<dbReference type="InterPro" id="IPR033705">
    <property type="entry name" value="Anticodon_Ia_Val"/>
</dbReference>
<evidence type="ECO:0000256" key="4">
    <source>
        <dbReference type="ARBA" id="ARBA00022490"/>
    </source>
</evidence>
<dbReference type="InterPro" id="IPR002300">
    <property type="entry name" value="aa-tRNA-synth_Ia"/>
</dbReference>
<gene>
    <name evidence="18" type="ORF">HINF_LOCUS11330</name>
    <name evidence="19" type="ORF">HINF_LOCUS71439</name>
</gene>
<reference evidence="18" key="1">
    <citation type="submission" date="2023-06" db="EMBL/GenBank/DDBJ databases">
        <authorList>
            <person name="Kurt Z."/>
        </authorList>
    </citation>
    <scope>NUCLEOTIDE SEQUENCE</scope>
</reference>
<dbReference type="CDD" id="cd00817">
    <property type="entry name" value="ValRS_core"/>
    <property type="match status" value="1"/>
</dbReference>
<evidence type="ECO:0000256" key="10">
    <source>
        <dbReference type="ARBA" id="ARBA00023146"/>
    </source>
</evidence>
<dbReference type="Gene3D" id="1.10.287.380">
    <property type="entry name" value="Valyl-tRNA synthetase, C-terminal domain"/>
    <property type="match status" value="1"/>
</dbReference>
<keyword evidence="5 13" id="KW-0436">Ligase</keyword>
<dbReference type="AlphaFoldDB" id="A0AA86NRV6"/>
<reference evidence="19 20" key="2">
    <citation type="submission" date="2024-07" db="EMBL/GenBank/DDBJ databases">
        <authorList>
            <person name="Akdeniz Z."/>
        </authorList>
    </citation>
    <scope>NUCLEOTIDE SEQUENCE [LARGE SCALE GENOMIC DNA]</scope>
</reference>
<evidence type="ECO:0000256" key="11">
    <source>
        <dbReference type="ARBA" id="ARBA00029936"/>
    </source>
</evidence>
<proteinExistence type="inferred from homology"/>
<evidence type="ECO:0000256" key="12">
    <source>
        <dbReference type="ARBA" id="ARBA00047552"/>
    </source>
</evidence>
<evidence type="ECO:0000256" key="3">
    <source>
        <dbReference type="ARBA" id="ARBA00013169"/>
    </source>
</evidence>